<evidence type="ECO:0000256" key="7">
    <source>
        <dbReference type="SAM" id="Phobius"/>
    </source>
</evidence>
<feature type="transmembrane region" description="Helical" evidence="7">
    <location>
        <begin position="250"/>
        <end position="269"/>
    </location>
</feature>
<keyword evidence="4 7" id="KW-1133">Transmembrane helix</keyword>
<dbReference type="GO" id="GO:0005886">
    <property type="term" value="C:plasma membrane"/>
    <property type="evidence" value="ECO:0007669"/>
    <property type="project" value="TreeGrafter"/>
</dbReference>
<evidence type="ECO:0000256" key="6">
    <source>
        <dbReference type="ARBA" id="ARBA00023201"/>
    </source>
</evidence>
<keyword evidence="6" id="KW-0813">Transport</keyword>
<evidence type="ECO:0000256" key="1">
    <source>
        <dbReference type="ARBA" id="ARBA00004141"/>
    </source>
</evidence>
<comment type="subcellular location">
    <subcellularLocation>
        <location evidence="1">Membrane</location>
        <topology evidence="1">Multi-pass membrane protein</topology>
    </subcellularLocation>
</comment>
<dbReference type="Pfam" id="PF00939">
    <property type="entry name" value="Na_sulph_symp"/>
    <property type="match status" value="1"/>
</dbReference>
<feature type="transmembrane region" description="Helical" evidence="7">
    <location>
        <begin position="12"/>
        <end position="36"/>
    </location>
</feature>
<keyword evidence="6" id="KW-0739">Sodium transport</keyword>
<organism evidence="8 9">
    <name type="scientific">Electrophorus electricus</name>
    <name type="common">Electric eel</name>
    <name type="synonym">Gymnotus electricus</name>
    <dbReference type="NCBI Taxonomy" id="8005"/>
    <lineage>
        <taxon>Eukaryota</taxon>
        <taxon>Metazoa</taxon>
        <taxon>Chordata</taxon>
        <taxon>Craniata</taxon>
        <taxon>Vertebrata</taxon>
        <taxon>Euteleostomi</taxon>
        <taxon>Actinopterygii</taxon>
        <taxon>Neopterygii</taxon>
        <taxon>Teleostei</taxon>
        <taxon>Ostariophysi</taxon>
        <taxon>Gymnotiformes</taxon>
        <taxon>Gymnotoidei</taxon>
        <taxon>Gymnotidae</taxon>
        <taxon>Electrophorus</taxon>
    </lineage>
</organism>
<keyword evidence="3 7" id="KW-0812">Transmembrane</keyword>
<dbReference type="GO" id="GO:0015139">
    <property type="term" value="F:alpha-ketoglutarate transmembrane transporter activity"/>
    <property type="evidence" value="ECO:0007669"/>
    <property type="project" value="TreeGrafter"/>
</dbReference>
<dbReference type="Ensembl" id="ENSEEET00000048122.2">
    <property type="protein sequence ID" value="ENSEEEP00000047597.2"/>
    <property type="gene ID" value="ENSEEEG00000022406.2"/>
</dbReference>
<reference evidence="8" key="5">
    <citation type="submission" date="2025-09" db="UniProtKB">
        <authorList>
            <consortium name="Ensembl"/>
        </authorList>
    </citation>
    <scope>IDENTIFICATION</scope>
</reference>
<keyword evidence="6" id="KW-0915">Sodium</keyword>
<reference evidence="8" key="4">
    <citation type="submission" date="2025-08" db="UniProtKB">
        <authorList>
            <consortium name="Ensembl"/>
        </authorList>
    </citation>
    <scope>IDENTIFICATION</scope>
</reference>
<sequence>TNIFPLYAAPLLSLFMFACVLQEAKCAFVVILMAVYWCTDCVPLAVTALLPIIFFPLMGIMKSEQVCLLYVNDASMLGLGGLVVAIAVEYWNLHKRLTLCILMLVGVRPALLMAGFMSIAAFLSMFISSIASVTMMLPIIHDVLEYCRKTEDAAKDWEQQQSAPTQENHAPLLPVELEPSPEEVFRAEQRMLRHQQNNLNLTKGMSLSMCYAASIGGTATLTGAIPNLLLKNQIDKLFPENGDVINYTSWFKFSFLNMLLMLATSYLWLHFMYWGFNVKKSFGCGTNGNSRQAAHQLMRTEYRKLGSFSFAEGCVVVLFLLLVVLWFTRDPGFMPGWAELLFNQERKSVLSLVAASHMFVLALPERPSLRAPKTLLSWGMVQKKLPWNLLLLLGGTFALARGIQTSGLSVSVVRALKPLQNIPPAALSFVLCIVVSMLTEICSNSMLSTILMPVLASMATTIGLHPLYLMVPPTICISFTFMFPVATPTNSITFTYTNLKIMDMVKPGFVLNILGILCTNLAIHTWGVAIFQLNEFPAWAKFNSSSTALPLTSVPPTVPL</sequence>
<dbReference type="AlphaFoldDB" id="A0A4W4HFZ3"/>
<dbReference type="GO" id="GO:0017153">
    <property type="term" value="F:sodium:dicarboxylate symporter activity"/>
    <property type="evidence" value="ECO:0007669"/>
    <property type="project" value="TreeGrafter"/>
</dbReference>
<dbReference type="PANTHER" id="PTHR10283:SF82">
    <property type="entry name" value="SOLUTE CARRIER FAMILY 13 MEMBER 2"/>
    <property type="match status" value="1"/>
</dbReference>
<dbReference type="GO" id="GO:0015138">
    <property type="term" value="F:fumarate transmembrane transporter activity"/>
    <property type="evidence" value="ECO:0007669"/>
    <property type="project" value="TreeGrafter"/>
</dbReference>
<keyword evidence="9" id="KW-1185">Reference proteome</keyword>
<feature type="transmembrane region" description="Helical" evidence="7">
    <location>
        <begin position="509"/>
        <end position="533"/>
    </location>
</feature>
<gene>
    <name evidence="8" type="primary">SLC13A2</name>
</gene>
<evidence type="ECO:0000313" key="9">
    <source>
        <dbReference type="Proteomes" id="UP000314983"/>
    </source>
</evidence>
<reference evidence="9" key="2">
    <citation type="journal article" date="2017" name="Sci. Adv.">
        <title>A tail of two voltages: Proteomic comparison of the three electric organs of the electric eel.</title>
        <authorList>
            <person name="Traeger L.L."/>
            <person name="Sabat G."/>
            <person name="Barrett-Wilt G.A."/>
            <person name="Wells G.B."/>
            <person name="Sussman M.R."/>
        </authorList>
    </citation>
    <scope>NUCLEOTIDE SEQUENCE [LARGE SCALE GENOMIC DNA]</scope>
</reference>
<reference evidence="8" key="3">
    <citation type="submission" date="2020-05" db="EMBL/GenBank/DDBJ databases">
        <title>Electrophorus electricus (electric eel) genome, fEleEle1, primary haplotype.</title>
        <authorList>
            <person name="Myers G."/>
            <person name="Meyer A."/>
            <person name="Fedrigo O."/>
            <person name="Formenti G."/>
            <person name="Rhie A."/>
            <person name="Tracey A."/>
            <person name="Sims Y."/>
            <person name="Jarvis E.D."/>
        </authorList>
    </citation>
    <scope>NUCLEOTIDE SEQUENCE [LARGE SCALE GENOMIC DNA]</scope>
</reference>
<dbReference type="GO" id="GO:0015141">
    <property type="term" value="F:succinate transmembrane transporter activity"/>
    <property type="evidence" value="ECO:0007669"/>
    <property type="project" value="TreeGrafter"/>
</dbReference>
<keyword evidence="5 7" id="KW-0472">Membrane</keyword>
<dbReference type="PANTHER" id="PTHR10283">
    <property type="entry name" value="SOLUTE CARRIER FAMILY 13 MEMBER"/>
    <property type="match status" value="1"/>
</dbReference>
<reference evidence="9" key="1">
    <citation type="journal article" date="2014" name="Science">
        <title>Nonhuman genetics. Genomic basis for the convergent evolution of electric organs.</title>
        <authorList>
            <person name="Gallant J.R."/>
            <person name="Traeger L.L."/>
            <person name="Volkening J.D."/>
            <person name="Moffett H."/>
            <person name="Chen P.H."/>
            <person name="Novina C.D."/>
            <person name="Phillips G.N.Jr."/>
            <person name="Anand R."/>
            <person name="Wells G.B."/>
            <person name="Pinch M."/>
            <person name="Guth R."/>
            <person name="Unguez G.A."/>
            <person name="Albert J.S."/>
            <person name="Zakon H.H."/>
            <person name="Samanta M.P."/>
            <person name="Sussman M.R."/>
        </authorList>
    </citation>
    <scope>NUCLEOTIDE SEQUENCE [LARGE SCALE GENOMIC DNA]</scope>
</reference>
<comment type="similarity">
    <text evidence="2">Belongs to the SLC13A/DASS transporter (TC 2.A.47) family. NADC subfamily.</text>
</comment>
<dbReference type="Proteomes" id="UP000314983">
    <property type="component" value="Chromosome 9"/>
</dbReference>
<feature type="transmembrane region" description="Helical" evidence="7">
    <location>
        <begin position="424"/>
        <end position="443"/>
    </location>
</feature>
<evidence type="ECO:0008006" key="10">
    <source>
        <dbReference type="Google" id="ProtNLM"/>
    </source>
</evidence>
<evidence type="ECO:0000256" key="5">
    <source>
        <dbReference type="ARBA" id="ARBA00023136"/>
    </source>
</evidence>
<evidence type="ECO:0000256" key="4">
    <source>
        <dbReference type="ARBA" id="ARBA00022989"/>
    </source>
</evidence>
<feature type="transmembrane region" description="Helical" evidence="7">
    <location>
        <begin position="42"/>
        <end position="60"/>
    </location>
</feature>
<feature type="transmembrane region" description="Helical" evidence="7">
    <location>
        <begin position="67"/>
        <end position="91"/>
    </location>
</feature>
<dbReference type="GO" id="GO:0071285">
    <property type="term" value="P:cellular response to lithium ion"/>
    <property type="evidence" value="ECO:0007669"/>
    <property type="project" value="TreeGrafter"/>
</dbReference>
<dbReference type="GeneTree" id="ENSGT01030000234550"/>
<feature type="transmembrane region" description="Helical" evidence="7">
    <location>
        <begin position="209"/>
        <end position="230"/>
    </location>
</feature>
<keyword evidence="6" id="KW-0406">Ion transport</keyword>
<evidence type="ECO:0000313" key="8">
    <source>
        <dbReference type="Ensembl" id="ENSEEEP00000047597.2"/>
    </source>
</evidence>
<feature type="transmembrane region" description="Helical" evidence="7">
    <location>
        <begin position="385"/>
        <end position="404"/>
    </location>
</feature>
<dbReference type="InterPro" id="IPR001898">
    <property type="entry name" value="SLC13A/DASS"/>
</dbReference>
<feature type="transmembrane region" description="Helical" evidence="7">
    <location>
        <begin position="305"/>
        <end position="328"/>
    </location>
</feature>
<proteinExistence type="inferred from homology"/>
<name>A0A4W4HFZ3_ELEEL</name>
<accession>A0A4W4HFZ3</accession>
<evidence type="ECO:0000256" key="3">
    <source>
        <dbReference type="ARBA" id="ARBA00022692"/>
    </source>
</evidence>
<protein>
    <recommendedName>
        <fullName evidence="10">Solute carrier family 13 member 2</fullName>
    </recommendedName>
</protein>
<feature type="transmembrane region" description="Helical" evidence="7">
    <location>
        <begin position="111"/>
        <end position="140"/>
    </location>
</feature>
<evidence type="ECO:0000256" key="2">
    <source>
        <dbReference type="ARBA" id="ARBA00006772"/>
    </source>
</evidence>
<feature type="transmembrane region" description="Helical" evidence="7">
    <location>
        <begin position="477"/>
        <end position="497"/>
    </location>
</feature>